<keyword evidence="2" id="KW-0645">Protease</keyword>
<dbReference type="SMART" id="SM00645">
    <property type="entry name" value="Pept_C1"/>
    <property type="match status" value="1"/>
</dbReference>
<evidence type="ECO:0000256" key="6">
    <source>
        <dbReference type="ARBA" id="ARBA00023157"/>
    </source>
</evidence>
<dbReference type="AlphaFoldDB" id="A0A068ETP0"/>
<evidence type="ECO:0000256" key="3">
    <source>
        <dbReference type="ARBA" id="ARBA00022801"/>
    </source>
</evidence>
<dbReference type="GO" id="GO:0006508">
    <property type="term" value="P:proteolysis"/>
    <property type="evidence" value="ECO:0007669"/>
    <property type="project" value="UniProtKB-KW"/>
</dbReference>
<dbReference type="CDD" id="cd02248">
    <property type="entry name" value="Peptidase_C1A"/>
    <property type="match status" value="1"/>
</dbReference>
<dbReference type="Pfam" id="PF00112">
    <property type="entry name" value="Peptidase_C1"/>
    <property type="match status" value="1"/>
</dbReference>
<dbReference type="InterPro" id="IPR039417">
    <property type="entry name" value="Peptidase_C1A_papain-like"/>
</dbReference>
<dbReference type="InterPro" id="IPR013201">
    <property type="entry name" value="Prot_inhib_I29"/>
</dbReference>
<dbReference type="PROSITE" id="PS00639">
    <property type="entry name" value="THIOL_PROTEASE_HIS"/>
    <property type="match status" value="1"/>
</dbReference>
<dbReference type="SUPFAM" id="SSF54001">
    <property type="entry name" value="Cysteine proteinases"/>
    <property type="match status" value="1"/>
</dbReference>
<dbReference type="InterPro" id="IPR025660">
    <property type="entry name" value="Pept_his_AS"/>
</dbReference>
<evidence type="ECO:0000313" key="10">
    <source>
        <dbReference type="EMBL" id="AID54677.1"/>
    </source>
</evidence>
<evidence type="ECO:0000259" key="9">
    <source>
        <dbReference type="SMART" id="SM00848"/>
    </source>
</evidence>
<evidence type="ECO:0000256" key="2">
    <source>
        <dbReference type="ARBA" id="ARBA00022670"/>
    </source>
</evidence>
<evidence type="ECO:0000256" key="1">
    <source>
        <dbReference type="ARBA" id="ARBA00008455"/>
    </source>
</evidence>
<dbReference type="InterPro" id="IPR038765">
    <property type="entry name" value="Papain-like_cys_pep_sf"/>
</dbReference>
<organism evidence="10">
    <name type="scientific">Cyclina sinensis</name>
    <name type="common">Venus clam</name>
    <dbReference type="NCBI Taxonomy" id="120566"/>
    <lineage>
        <taxon>Eukaryota</taxon>
        <taxon>Metazoa</taxon>
        <taxon>Spiralia</taxon>
        <taxon>Lophotrochozoa</taxon>
        <taxon>Mollusca</taxon>
        <taxon>Bivalvia</taxon>
        <taxon>Autobranchia</taxon>
        <taxon>Heteroconchia</taxon>
        <taxon>Euheterodonta</taxon>
        <taxon>Imparidentia</taxon>
        <taxon>Neoheterodontei</taxon>
        <taxon>Venerida</taxon>
        <taxon>Veneroidea</taxon>
        <taxon>Veneridae</taxon>
        <taxon>Cyclina</taxon>
    </lineage>
</organism>
<dbReference type="InterPro" id="IPR013128">
    <property type="entry name" value="Peptidase_C1A"/>
</dbReference>
<feature type="domain" description="Cathepsin propeptide inhibitor" evidence="9">
    <location>
        <begin position="42"/>
        <end position="102"/>
    </location>
</feature>
<feature type="chain" id="PRO_5018647858" evidence="7">
    <location>
        <begin position="17"/>
        <end position="349"/>
    </location>
</feature>
<keyword evidence="7" id="KW-0732">Signal</keyword>
<dbReference type="GO" id="GO:0008234">
    <property type="term" value="F:cysteine-type peptidase activity"/>
    <property type="evidence" value="ECO:0007669"/>
    <property type="project" value="UniProtKB-KW"/>
</dbReference>
<feature type="domain" description="Peptidase C1A papain C-terminal" evidence="8">
    <location>
        <begin position="131"/>
        <end position="348"/>
    </location>
</feature>
<dbReference type="EMBL" id="KJ000064">
    <property type="protein sequence ID" value="AID54677.1"/>
    <property type="molecule type" value="mRNA"/>
</dbReference>
<proteinExistence type="evidence at transcript level"/>
<sequence>MRVLVCLVALVACSVAVPMDLITQSRHLQTDVMAGKPFEHLFSTFKQIHNRKYENEYEEKMRGEIFKVNVDRIKTHNQLYAKGEKSYYLGVNQFTDMTHREFLKLYTGHIRQAKHLKLNASTFITPANLLLPEEMDWRKHGAVTEVKNQGQCGSCWSFSATGSIEGQHFRKTGKLISLSEQQLVDCSGSYGNQGCDGGLMDQAFQYVKDKGGIEGETDYPYTAEEATCQFDESKERATVSGFTDITSGDESALQSAVASKGPISVAIDASHESFQMYQGGVYDEPDCSSSQLDHGVLVVGYGVDSTTSQDYWLVKNSWGTSWGDEGYVKMLRNKDNQCGVATQASYPLV</sequence>
<dbReference type="FunFam" id="3.90.70.10:FF:000006">
    <property type="entry name" value="Cathepsin S"/>
    <property type="match status" value="1"/>
</dbReference>
<dbReference type="PRINTS" id="PR00705">
    <property type="entry name" value="PAPAIN"/>
</dbReference>
<keyword evidence="3" id="KW-0378">Hydrolase</keyword>
<dbReference type="InterPro" id="IPR025661">
    <property type="entry name" value="Pept_asp_AS"/>
</dbReference>
<evidence type="ECO:0000256" key="5">
    <source>
        <dbReference type="ARBA" id="ARBA00023145"/>
    </source>
</evidence>
<dbReference type="InterPro" id="IPR000668">
    <property type="entry name" value="Peptidase_C1A_C"/>
</dbReference>
<accession>A0A068ETP0</accession>
<keyword evidence="4" id="KW-0788">Thiol protease</keyword>
<name>A0A068ETP0_CYCSN</name>
<keyword evidence="5" id="KW-0865">Zymogen</keyword>
<comment type="similarity">
    <text evidence="1">Belongs to the peptidase C1 family.</text>
</comment>
<dbReference type="PROSITE" id="PS00640">
    <property type="entry name" value="THIOL_PROTEASE_ASN"/>
    <property type="match status" value="1"/>
</dbReference>
<protein>
    <submittedName>
        <fullName evidence="10">Cathepsin L</fullName>
    </submittedName>
</protein>
<dbReference type="Pfam" id="PF08246">
    <property type="entry name" value="Inhibitor_I29"/>
    <property type="match status" value="1"/>
</dbReference>
<keyword evidence="6" id="KW-1015">Disulfide bond</keyword>
<dbReference type="InterPro" id="IPR000169">
    <property type="entry name" value="Pept_cys_AS"/>
</dbReference>
<dbReference type="SMART" id="SM00848">
    <property type="entry name" value="Inhibitor_I29"/>
    <property type="match status" value="1"/>
</dbReference>
<evidence type="ECO:0000256" key="7">
    <source>
        <dbReference type="SAM" id="SignalP"/>
    </source>
</evidence>
<reference evidence="10" key="2">
    <citation type="journal article" date="2014" name="Haiyang Yu Huzhao">
        <title>Analysis of expression and recombinant protein activities of Cathepsin L gene from Cyclina sinensis.</title>
        <authorList>
            <person name="Liu S.-M."/>
            <person name="Zhao T."/>
            <person name="Zhang H."/>
            <person name="Pan B.-P."/>
        </authorList>
    </citation>
    <scope>NUCLEOTIDE SEQUENCE</scope>
    <source>
        <tissue evidence="10">Whole body</tissue>
    </source>
</reference>
<evidence type="ECO:0000259" key="8">
    <source>
        <dbReference type="SMART" id="SM00645"/>
    </source>
</evidence>
<reference evidence="10" key="1">
    <citation type="submission" date="2013-12" db="EMBL/GenBank/DDBJ databases">
        <authorList>
            <person name="Pan B."/>
            <person name="Liu S."/>
            <person name="Luo K."/>
        </authorList>
    </citation>
    <scope>NUCLEOTIDE SEQUENCE</scope>
    <source>
        <tissue evidence="10">Whole body</tissue>
    </source>
</reference>
<evidence type="ECO:0000256" key="4">
    <source>
        <dbReference type="ARBA" id="ARBA00022807"/>
    </source>
</evidence>
<dbReference type="PANTHER" id="PTHR12411">
    <property type="entry name" value="CYSTEINE PROTEASE FAMILY C1-RELATED"/>
    <property type="match status" value="1"/>
</dbReference>
<dbReference type="PROSITE" id="PS00139">
    <property type="entry name" value="THIOL_PROTEASE_CYS"/>
    <property type="match status" value="1"/>
</dbReference>
<feature type="signal peptide" evidence="7">
    <location>
        <begin position="1"/>
        <end position="16"/>
    </location>
</feature>
<dbReference type="Gene3D" id="3.90.70.10">
    <property type="entry name" value="Cysteine proteinases"/>
    <property type="match status" value="1"/>
</dbReference>